<evidence type="ECO:0000259" key="1">
    <source>
        <dbReference type="PROSITE" id="PS50878"/>
    </source>
</evidence>
<evidence type="ECO:0000313" key="2">
    <source>
        <dbReference type="EMBL" id="KAH1097488.1"/>
    </source>
</evidence>
<dbReference type="CDD" id="cd06222">
    <property type="entry name" value="RNase_H_like"/>
    <property type="match status" value="1"/>
</dbReference>
<dbReference type="InterPro" id="IPR012337">
    <property type="entry name" value="RNaseH-like_sf"/>
</dbReference>
<dbReference type="SUPFAM" id="SSF53098">
    <property type="entry name" value="Ribonuclease H-like"/>
    <property type="match status" value="1"/>
</dbReference>
<accession>A0A9D4A7K3</accession>
<proteinExistence type="predicted"/>
<reference evidence="2 3" key="1">
    <citation type="journal article" date="2021" name="Plant Biotechnol. J.">
        <title>Multi-omics assisted identification of the key and species-specific regulatory components of drought-tolerant mechanisms in Gossypium stocksii.</title>
        <authorList>
            <person name="Yu D."/>
            <person name="Ke L."/>
            <person name="Zhang D."/>
            <person name="Wu Y."/>
            <person name="Sun Y."/>
            <person name="Mei J."/>
            <person name="Sun J."/>
            <person name="Sun Y."/>
        </authorList>
    </citation>
    <scope>NUCLEOTIDE SEQUENCE [LARGE SCALE GENOMIC DNA]</scope>
    <source>
        <strain evidence="3">cv. E1</strain>
        <tissue evidence="2">Leaf</tissue>
    </source>
</reference>
<dbReference type="InterPro" id="IPR002156">
    <property type="entry name" value="RNaseH_domain"/>
</dbReference>
<comment type="caution">
    <text evidence="2">The sequence shown here is derived from an EMBL/GenBank/DDBJ whole genome shotgun (WGS) entry which is preliminary data.</text>
</comment>
<feature type="domain" description="Reverse transcriptase" evidence="1">
    <location>
        <begin position="1"/>
        <end position="193"/>
    </location>
</feature>
<dbReference type="InterPro" id="IPR000477">
    <property type="entry name" value="RT_dom"/>
</dbReference>
<dbReference type="InterPro" id="IPR044730">
    <property type="entry name" value="RNase_H-like_dom_plant"/>
</dbReference>
<dbReference type="GO" id="GO:0003676">
    <property type="term" value="F:nucleic acid binding"/>
    <property type="evidence" value="ECO:0007669"/>
    <property type="project" value="InterPro"/>
</dbReference>
<dbReference type="InterPro" id="IPR036397">
    <property type="entry name" value="RNaseH_sf"/>
</dbReference>
<dbReference type="OrthoDB" id="6629474at2759"/>
<dbReference type="PANTHER" id="PTHR47723:SF13">
    <property type="entry name" value="PUTATIVE-RELATED"/>
    <property type="match status" value="1"/>
</dbReference>
<dbReference type="GO" id="GO:0004523">
    <property type="term" value="F:RNA-DNA hybrid ribonuclease activity"/>
    <property type="evidence" value="ECO:0007669"/>
    <property type="project" value="InterPro"/>
</dbReference>
<keyword evidence="3" id="KW-1185">Reference proteome</keyword>
<dbReference type="PROSITE" id="PS50878">
    <property type="entry name" value="RT_POL"/>
    <property type="match status" value="1"/>
</dbReference>
<dbReference type="Pfam" id="PF00078">
    <property type="entry name" value="RVT_1"/>
    <property type="match status" value="1"/>
</dbReference>
<protein>
    <recommendedName>
        <fullName evidence="1">Reverse transcriptase domain-containing protein</fullName>
    </recommendedName>
</protein>
<dbReference type="AlphaFoldDB" id="A0A9D4A7K3"/>
<dbReference type="EMBL" id="JAIQCV010000005">
    <property type="protein sequence ID" value="KAH1097488.1"/>
    <property type="molecule type" value="Genomic_DNA"/>
</dbReference>
<dbReference type="Proteomes" id="UP000828251">
    <property type="component" value="Unassembled WGS sequence"/>
</dbReference>
<sequence length="389" mass="44319">MAIKIDLERAYDRVYWEFIDTSFRATGIPYFLCNVIMSAISSSTMQVLWNGVPTSKFSPARGVRQGYPLSPYLFILCMEWLSHNIHSAIEIGNWAPIRLVHNGPPLSHLFFADDLILFGHAEEHQAREVNDLEFYLGVPLFHERVTSNTLHFVVDKTMMVPKGLCDEIERIVQRFVWGSTSDQAKVALIGWDSVCQLKSHGGLSLRFESFGLNTGFPVVYQKIYLEDIVLLYGDPLLWNRYLRMRKGQEEVLGIVVLAGFVDMSARMCYIYLETALLLEPFGIKLFQKEDIPDGSVKLEERFAAAGGFIRDHNERWIMGYCRYLGTCSMLEAELWGVLDGLNLVLNRSFEKVLIQADNIEAVNAIQEGASGTSYSTLIRRILLILNRIQ</sequence>
<dbReference type="Pfam" id="PF13456">
    <property type="entry name" value="RVT_3"/>
    <property type="match status" value="1"/>
</dbReference>
<dbReference type="Gene3D" id="3.30.420.10">
    <property type="entry name" value="Ribonuclease H-like superfamily/Ribonuclease H"/>
    <property type="match status" value="1"/>
</dbReference>
<evidence type="ECO:0000313" key="3">
    <source>
        <dbReference type="Proteomes" id="UP000828251"/>
    </source>
</evidence>
<gene>
    <name evidence="2" type="ORF">J1N35_014409</name>
</gene>
<dbReference type="PANTHER" id="PTHR47723">
    <property type="entry name" value="OS05G0353850 PROTEIN"/>
    <property type="match status" value="1"/>
</dbReference>
<dbReference type="InterPro" id="IPR053151">
    <property type="entry name" value="RNase_H-like"/>
</dbReference>
<organism evidence="2 3">
    <name type="scientific">Gossypium stocksii</name>
    <dbReference type="NCBI Taxonomy" id="47602"/>
    <lineage>
        <taxon>Eukaryota</taxon>
        <taxon>Viridiplantae</taxon>
        <taxon>Streptophyta</taxon>
        <taxon>Embryophyta</taxon>
        <taxon>Tracheophyta</taxon>
        <taxon>Spermatophyta</taxon>
        <taxon>Magnoliopsida</taxon>
        <taxon>eudicotyledons</taxon>
        <taxon>Gunneridae</taxon>
        <taxon>Pentapetalae</taxon>
        <taxon>rosids</taxon>
        <taxon>malvids</taxon>
        <taxon>Malvales</taxon>
        <taxon>Malvaceae</taxon>
        <taxon>Malvoideae</taxon>
        <taxon>Gossypium</taxon>
    </lineage>
</organism>
<name>A0A9D4A7K3_9ROSI</name>